<accession>A0A383BKQ4</accession>
<name>A0A383BKQ4_9ZZZZ</name>
<dbReference type="EMBL" id="UINC01200874">
    <property type="protein sequence ID" value="SVE19955.1"/>
    <property type="molecule type" value="Genomic_DNA"/>
</dbReference>
<sequence length="78" mass="8691">MGLLENKFNDNIIVEKLDKLLSWSRSTSPWFFQFGTACCAIEMMAAAASRHDLMRIGIIPRSSPRQADVMIVAGTVTM</sequence>
<dbReference type="Gene3D" id="3.40.50.12280">
    <property type="match status" value="1"/>
</dbReference>
<dbReference type="GO" id="GO:0045271">
    <property type="term" value="C:respiratory chain complex I"/>
    <property type="evidence" value="ECO:0007669"/>
    <property type="project" value="TreeGrafter"/>
</dbReference>
<gene>
    <name evidence="1" type="ORF">METZ01_LOCUS472809</name>
</gene>
<evidence type="ECO:0008006" key="2">
    <source>
        <dbReference type="Google" id="ProtNLM"/>
    </source>
</evidence>
<feature type="non-terminal residue" evidence="1">
    <location>
        <position position="1"/>
    </location>
</feature>
<dbReference type="SUPFAM" id="SSF56770">
    <property type="entry name" value="HydA/Nqo6-like"/>
    <property type="match status" value="1"/>
</dbReference>
<protein>
    <recommendedName>
        <fullName evidence="2">NADH:ubiquinone oxidoreductase-like 20kDa subunit domain-containing protein</fullName>
    </recommendedName>
</protein>
<dbReference type="GO" id="GO:0008137">
    <property type="term" value="F:NADH dehydrogenase (ubiquinone) activity"/>
    <property type="evidence" value="ECO:0007669"/>
    <property type="project" value="TreeGrafter"/>
</dbReference>
<evidence type="ECO:0000313" key="1">
    <source>
        <dbReference type="EMBL" id="SVE19955.1"/>
    </source>
</evidence>
<dbReference type="GO" id="GO:0009060">
    <property type="term" value="P:aerobic respiration"/>
    <property type="evidence" value="ECO:0007669"/>
    <property type="project" value="TreeGrafter"/>
</dbReference>
<dbReference type="AlphaFoldDB" id="A0A383BKQ4"/>
<reference evidence="1" key="1">
    <citation type="submission" date="2018-05" db="EMBL/GenBank/DDBJ databases">
        <authorList>
            <person name="Lanie J.A."/>
            <person name="Ng W.-L."/>
            <person name="Kazmierczak K.M."/>
            <person name="Andrzejewski T.M."/>
            <person name="Davidsen T.M."/>
            <person name="Wayne K.J."/>
            <person name="Tettelin H."/>
            <person name="Glass J.I."/>
            <person name="Rusch D."/>
            <person name="Podicherti R."/>
            <person name="Tsui H.-C.T."/>
            <person name="Winkler M.E."/>
        </authorList>
    </citation>
    <scope>NUCLEOTIDE SEQUENCE</scope>
</reference>
<organism evidence="1">
    <name type="scientific">marine metagenome</name>
    <dbReference type="NCBI Taxonomy" id="408172"/>
    <lineage>
        <taxon>unclassified sequences</taxon>
        <taxon>metagenomes</taxon>
        <taxon>ecological metagenomes</taxon>
    </lineage>
</organism>
<dbReference type="PANTHER" id="PTHR11995">
    <property type="entry name" value="NADH DEHYDROGENASE"/>
    <property type="match status" value="1"/>
</dbReference>
<dbReference type="GO" id="GO:0015990">
    <property type="term" value="P:electron transport coupled proton transport"/>
    <property type="evidence" value="ECO:0007669"/>
    <property type="project" value="TreeGrafter"/>
</dbReference>
<proteinExistence type="predicted"/>
<dbReference type="PANTHER" id="PTHR11995:SF14">
    <property type="entry name" value="NADH DEHYDROGENASE [UBIQUINONE] IRON-SULFUR PROTEIN 7, MITOCHONDRIAL"/>
    <property type="match status" value="1"/>
</dbReference>
<feature type="non-terminal residue" evidence="1">
    <location>
        <position position="78"/>
    </location>
</feature>